<keyword evidence="4" id="KW-1185">Reference proteome</keyword>
<feature type="transmembrane region" description="Helical" evidence="2">
    <location>
        <begin position="61"/>
        <end position="91"/>
    </location>
</feature>
<organism evidence="3 4">
    <name type="scientific">Geodermatophilus poikilotrophus</name>
    <dbReference type="NCBI Taxonomy" id="1333667"/>
    <lineage>
        <taxon>Bacteria</taxon>
        <taxon>Bacillati</taxon>
        <taxon>Actinomycetota</taxon>
        <taxon>Actinomycetes</taxon>
        <taxon>Geodermatophilales</taxon>
        <taxon>Geodermatophilaceae</taxon>
        <taxon>Geodermatophilus</taxon>
    </lineage>
</organism>
<dbReference type="OrthoDB" id="74134at2"/>
<feature type="compositionally biased region" description="Basic and acidic residues" evidence="1">
    <location>
        <begin position="172"/>
        <end position="182"/>
    </location>
</feature>
<evidence type="ECO:0000313" key="4">
    <source>
        <dbReference type="Proteomes" id="UP000198507"/>
    </source>
</evidence>
<gene>
    <name evidence="3" type="ORF">SAMN04488546_0474</name>
</gene>
<protein>
    <recommendedName>
        <fullName evidence="5">DoxX protein</fullName>
    </recommendedName>
</protein>
<evidence type="ECO:0000313" key="3">
    <source>
        <dbReference type="EMBL" id="SES78059.1"/>
    </source>
</evidence>
<evidence type="ECO:0000256" key="2">
    <source>
        <dbReference type="SAM" id="Phobius"/>
    </source>
</evidence>
<feature type="region of interest" description="Disordered" evidence="1">
    <location>
        <begin position="137"/>
        <end position="182"/>
    </location>
</feature>
<reference evidence="4" key="1">
    <citation type="submission" date="2016-10" db="EMBL/GenBank/DDBJ databases">
        <authorList>
            <person name="Varghese N."/>
            <person name="Submissions S."/>
        </authorList>
    </citation>
    <scope>NUCLEOTIDE SEQUENCE [LARGE SCALE GENOMIC DNA]</scope>
    <source>
        <strain evidence="4">DSM 44209</strain>
    </source>
</reference>
<feature type="compositionally biased region" description="Low complexity" evidence="1">
    <location>
        <begin position="138"/>
        <end position="150"/>
    </location>
</feature>
<dbReference type="EMBL" id="FOIE01000001">
    <property type="protein sequence ID" value="SES78059.1"/>
    <property type="molecule type" value="Genomic_DNA"/>
</dbReference>
<evidence type="ECO:0008006" key="5">
    <source>
        <dbReference type="Google" id="ProtNLM"/>
    </source>
</evidence>
<proteinExistence type="predicted"/>
<keyword evidence="2" id="KW-0812">Transmembrane</keyword>
<keyword evidence="2" id="KW-0472">Membrane</keyword>
<accession>A0A1H9Z930</accession>
<dbReference type="AlphaFoldDB" id="A0A1H9Z930"/>
<dbReference type="RefSeq" id="WP_091438460.1">
    <property type="nucleotide sequence ID" value="NZ_FOIE01000001.1"/>
</dbReference>
<evidence type="ECO:0000256" key="1">
    <source>
        <dbReference type="SAM" id="MobiDB-lite"/>
    </source>
</evidence>
<name>A0A1H9Z930_9ACTN</name>
<sequence length="182" mass="19191">MRRAVTGLLGWFAVFGLGVGGWQALAPASFYEDFPGLGRHWVSVDGPYNEHLLRDVGQGNLAIGVVALVALLTGGVWLARATGLAAVVAYLPHQLYHQRTLHLLHTTSDEVLQTVTLTLVSVAAVLLTAMAFRLPAEPGGRPAPGTAGRTGRSRAAFLPGPGTRPPSPRGASPHDDHPTDVR</sequence>
<dbReference type="Proteomes" id="UP000198507">
    <property type="component" value="Unassembled WGS sequence"/>
</dbReference>
<keyword evidence="2" id="KW-1133">Transmembrane helix</keyword>